<dbReference type="Pfam" id="PF13229">
    <property type="entry name" value="Beta_helix"/>
    <property type="match status" value="1"/>
</dbReference>
<dbReference type="PANTHER" id="PTHR22990:SF15">
    <property type="entry name" value="F-BOX ONLY PROTEIN 10"/>
    <property type="match status" value="1"/>
</dbReference>
<dbReference type="Proteomes" id="UP000189670">
    <property type="component" value="Unassembled WGS sequence"/>
</dbReference>
<reference evidence="4" key="1">
    <citation type="submission" date="2012-11" db="EMBL/GenBank/DDBJ databases">
        <authorList>
            <person name="Lucero-Rivera Y.E."/>
            <person name="Tovar-Ramirez D."/>
        </authorList>
    </citation>
    <scope>NUCLEOTIDE SEQUENCE [LARGE SCALE GENOMIC DNA]</scope>
    <source>
        <strain evidence="4">Araruama</strain>
    </source>
</reference>
<feature type="domain" description="Right handed beta helix" evidence="2">
    <location>
        <begin position="249"/>
        <end position="399"/>
    </location>
</feature>
<protein>
    <recommendedName>
        <fullName evidence="2">Right handed beta helix domain-containing protein</fullName>
    </recommendedName>
</protein>
<dbReference type="InterPro" id="IPR051550">
    <property type="entry name" value="SCF-Subunits/Alg-Epimerases"/>
</dbReference>
<gene>
    <name evidence="3" type="ORF">OMM_02596</name>
</gene>
<keyword evidence="1" id="KW-0677">Repeat</keyword>
<evidence type="ECO:0000256" key="1">
    <source>
        <dbReference type="ARBA" id="ARBA00022737"/>
    </source>
</evidence>
<evidence type="ECO:0000259" key="2">
    <source>
        <dbReference type="Pfam" id="PF13229"/>
    </source>
</evidence>
<sequence length="470" mass="50008">MEEKNMFLYIFKLCSILMIITITTPVFAAQLVVGEGESYTNIQAAVDAASEGDVVLIKPNTDPKGWRENIVINTNNITLRGDADAAEANLDDQVCPDVYLDGCETPDKFSSCGAVVITINGYGVTIERIFLRHGSIRFNETADNSTLKESCISGDYSSPVHSRGSSLTNVTISSNVFQGGDGDSIYLSGDNHVVMNNQFFSVDNGIEISGDGCRIVNNCIYSNEDEAIDLKGDNGVIENNLILGGEDGIEYDGNNPTITGNVIEDMDDDSLNVDCKTSCTGGLIENNRIIGSTDGEQGLEISNGKNMIIRNNHFSLVSDKALYVKGSNCKIQNNTLIRNGGDNEASAMSIQGDNNEIENNVVKYNAASGIETQGDGNSYTNNTVFGNGQAGIMISFSDTSDTVFNGNTIKNNHGEGIANGGVNTIITDNTITGNRTDVCSDDGSISSFTGNTFTTGGTDTGCVVNIMTIP</sequence>
<proteinExistence type="predicted"/>
<organism evidence="3 4">
    <name type="scientific">Candidatus Magnetoglobus multicellularis str. Araruama</name>
    <dbReference type="NCBI Taxonomy" id="890399"/>
    <lineage>
        <taxon>Bacteria</taxon>
        <taxon>Pseudomonadati</taxon>
        <taxon>Thermodesulfobacteriota</taxon>
        <taxon>Desulfobacteria</taxon>
        <taxon>Desulfobacterales</taxon>
        <taxon>Desulfobacteraceae</taxon>
        <taxon>Candidatus Magnetoglobus</taxon>
    </lineage>
</organism>
<dbReference type="InterPro" id="IPR006626">
    <property type="entry name" value="PbH1"/>
</dbReference>
<dbReference type="InterPro" id="IPR011050">
    <property type="entry name" value="Pectin_lyase_fold/virulence"/>
</dbReference>
<dbReference type="InterPro" id="IPR012334">
    <property type="entry name" value="Pectin_lyas_fold"/>
</dbReference>
<dbReference type="Gene3D" id="2.160.20.10">
    <property type="entry name" value="Single-stranded right-handed beta-helix, Pectin lyase-like"/>
    <property type="match status" value="2"/>
</dbReference>
<comment type="caution">
    <text evidence="3">The sequence shown here is derived from an EMBL/GenBank/DDBJ whole genome shotgun (WGS) entry which is preliminary data.</text>
</comment>
<dbReference type="AlphaFoldDB" id="A0A1V1P915"/>
<accession>A0A1V1P915</accession>
<dbReference type="InterPro" id="IPR039448">
    <property type="entry name" value="Beta_helix"/>
</dbReference>
<name>A0A1V1P915_9BACT</name>
<dbReference type="SMART" id="SM00710">
    <property type="entry name" value="PbH1"/>
    <property type="match status" value="10"/>
</dbReference>
<dbReference type="PANTHER" id="PTHR22990">
    <property type="entry name" value="F-BOX ONLY PROTEIN"/>
    <property type="match status" value="1"/>
</dbReference>
<evidence type="ECO:0000313" key="4">
    <source>
        <dbReference type="Proteomes" id="UP000189670"/>
    </source>
</evidence>
<dbReference type="SUPFAM" id="SSF51126">
    <property type="entry name" value="Pectin lyase-like"/>
    <property type="match status" value="2"/>
</dbReference>
<dbReference type="EMBL" id="ATBP01000290">
    <property type="protein sequence ID" value="ETR71288.1"/>
    <property type="molecule type" value="Genomic_DNA"/>
</dbReference>
<evidence type="ECO:0000313" key="3">
    <source>
        <dbReference type="EMBL" id="ETR71288.1"/>
    </source>
</evidence>